<dbReference type="PANTHER" id="PTHR42648:SF32">
    <property type="entry name" value="RIBONUCLEASE H-LIKE DOMAIN, GAG-PRE-INTEGRASE DOMAIN PROTEIN-RELATED"/>
    <property type="match status" value="1"/>
</dbReference>
<keyword evidence="4" id="KW-0548">Nucleotidyltransferase</keyword>
<keyword evidence="4" id="KW-0808">Transferase</keyword>
<protein>
    <submittedName>
        <fullName evidence="4">Reverse transcriptase</fullName>
    </submittedName>
</protein>
<feature type="compositionally biased region" description="Polar residues" evidence="2">
    <location>
        <begin position="959"/>
        <end position="975"/>
    </location>
</feature>
<feature type="coiled-coil region" evidence="1">
    <location>
        <begin position="796"/>
        <end position="837"/>
    </location>
</feature>
<evidence type="ECO:0000313" key="5">
    <source>
        <dbReference type="Proteomes" id="UP001151760"/>
    </source>
</evidence>
<dbReference type="InterPro" id="IPR001584">
    <property type="entry name" value="Integrase_cat-core"/>
</dbReference>
<feature type="region of interest" description="Disordered" evidence="2">
    <location>
        <begin position="955"/>
        <end position="975"/>
    </location>
</feature>
<accession>A0ABQ4YHI5</accession>
<dbReference type="PANTHER" id="PTHR42648">
    <property type="entry name" value="TRANSPOSASE, PUTATIVE-RELATED"/>
    <property type="match status" value="1"/>
</dbReference>
<keyword evidence="1" id="KW-0175">Coiled coil</keyword>
<evidence type="ECO:0000313" key="4">
    <source>
        <dbReference type="EMBL" id="GJS77239.1"/>
    </source>
</evidence>
<dbReference type="Pfam" id="PF13976">
    <property type="entry name" value="gag_pre-integrs"/>
    <property type="match status" value="1"/>
</dbReference>
<reference evidence="4" key="2">
    <citation type="submission" date="2022-01" db="EMBL/GenBank/DDBJ databases">
        <authorList>
            <person name="Yamashiro T."/>
            <person name="Shiraishi A."/>
            <person name="Satake H."/>
            <person name="Nakayama K."/>
        </authorList>
    </citation>
    <scope>NUCLEOTIDE SEQUENCE</scope>
</reference>
<feature type="compositionally biased region" description="Low complexity" evidence="2">
    <location>
        <begin position="665"/>
        <end position="674"/>
    </location>
</feature>
<name>A0ABQ4YHI5_9ASTR</name>
<dbReference type="Proteomes" id="UP001151760">
    <property type="component" value="Unassembled WGS sequence"/>
</dbReference>
<gene>
    <name evidence="4" type="ORF">Tco_0727120</name>
</gene>
<dbReference type="GO" id="GO:0003964">
    <property type="term" value="F:RNA-directed DNA polymerase activity"/>
    <property type="evidence" value="ECO:0007669"/>
    <property type="project" value="UniProtKB-KW"/>
</dbReference>
<reference evidence="4" key="1">
    <citation type="journal article" date="2022" name="Int. J. Mol. Sci.">
        <title>Draft Genome of Tanacetum Coccineum: Genomic Comparison of Closely Related Tanacetum-Family Plants.</title>
        <authorList>
            <person name="Yamashiro T."/>
            <person name="Shiraishi A."/>
            <person name="Nakayama K."/>
            <person name="Satake H."/>
        </authorList>
    </citation>
    <scope>NUCLEOTIDE SEQUENCE</scope>
</reference>
<dbReference type="InterPro" id="IPR012337">
    <property type="entry name" value="RNaseH-like_sf"/>
</dbReference>
<comment type="caution">
    <text evidence="4">The sequence shown here is derived from an EMBL/GenBank/DDBJ whole genome shotgun (WGS) entry which is preliminary data.</text>
</comment>
<dbReference type="EMBL" id="BQNB010010433">
    <property type="protein sequence ID" value="GJS77239.1"/>
    <property type="molecule type" value="Genomic_DNA"/>
</dbReference>
<feature type="domain" description="Integrase catalytic" evidence="3">
    <location>
        <begin position="31"/>
        <end position="224"/>
    </location>
</feature>
<feature type="region of interest" description="Disordered" evidence="2">
    <location>
        <begin position="265"/>
        <end position="289"/>
    </location>
</feature>
<sequence length="975" mass="108797">MCDKKNSVLFNDTECIVLSPNFKLTDESQVLLKVPRKNNMYSVDLKNIVPKGGLTCLFAKSTSDESKLWHRRLGHLNFKTMNKLVKGNLVRDTKDETSGIVKSFITRVENLIDQRVKVIMCDNGTEFKNKEMNRFCKRKGIKREFSVARTPQQNRVAERKNRILIEAARTMLADSKLPTTFWAVAVNTACYVQNREVDQIGFFDIDALTKSMNYKPVVAGNQSIGNAGTKACDDAGKARMKSVPGKNYILLPLWTADLSFSQISKSSPDAGFKPSSDDVKKVDEDSRNSEGIDQREIASFGYIVYSDDVDDVGAEAVMGIIWMIYACQVYKVEKATYGLRIQVPRASGELTILLGMQVKAGGGWNFFQSRQFVTEILMNLVLVMSRQQYHLWKSQKLLLKDEDGEVVECSVYRLMIGSIDLYLILLEQAKKDVRLIMEKLVIRENRQSDLVRKRIERKRIRVNAGDSKLMLLGITYNCWLFEQIVDFLNAHPIKYALTVKPIIYTSCIEQFWSTAKAKMVNREVQLQALVDGNKIIVTEASIRSDLQLDDEEGMDCLQNATIFEELTRMASKTTAWNEFSSTMASAIICLATNQKFIFSKYIFEIMVKNLENVSGKILMYPRNIKREGKGFSGRVTPLFTMVVKAQEEMGEGLANPTNPHHTPTIIQPSISQPQKKQRSRRSKRKDTKVPQPSGPTTNVADEAVNKEMDDSFERVATTATSLDAEQDRGNINKTQSKVIPNEPSSSGTSLGGGPRRQETMGDTIAQTRSENVSKLSNDPLLVRGNILQSGEDSLKLQELMELCTNLQNRVIDLEKTKTSQAQEITSLKLRVKKLEKKGGLSTHKLKRLYTGRIADIDADAGINLVSTHFDADTDMFGVHDLVGDEVVVESEVAIKAASTIPVSAATTTTTVITDDEITLAKALAELKSAKLPTTTAATIITAASTRPKAKGIVIHEQEQAPTPTVSSQQPSQLNV</sequence>
<evidence type="ECO:0000259" key="3">
    <source>
        <dbReference type="PROSITE" id="PS50994"/>
    </source>
</evidence>
<dbReference type="InterPro" id="IPR036397">
    <property type="entry name" value="RNaseH_sf"/>
</dbReference>
<feature type="compositionally biased region" description="Basic and acidic residues" evidence="2">
    <location>
        <begin position="275"/>
        <end position="289"/>
    </location>
</feature>
<dbReference type="InterPro" id="IPR039537">
    <property type="entry name" value="Retrotran_Ty1/copia-like"/>
</dbReference>
<feature type="region of interest" description="Disordered" evidence="2">
    <location>
        <begin position="719"/>
        <end position="759"/>
    </location>
</feature>
<evidence type="ECO:0000256" key="2">
    <source>
        <dbReference type="SAM" id="MobiDB-lite"/>
    </source>
</evidence>
<keyword evidence="5" id="KW-1185">Reference proteome</keyword>
<organism evidence="4 5">
    <name type="scientific">Tanacetum coccineum</name>
    <dbReference type="NCBI Taxonomy" id="301880"/>
    <lineage>
        <taxon>Eukaryota</taxon>
        <taxon>Viridiplantae</taxon>
        <taxon>Streptophyta</taxon>
        <taxon>Embryophyta</taxon>
        <taxon>Tracheophyta</taxon>
        <taxon>Spermatophyta</taxon>
        <taxon>Magnoliopsida</taxon>
        <taxon>eudicotyledons</taxon>
        <taxon>Gunneridae</taxon>
        <taxon>Pentapetalae</taxon>
        <taxon>asterids</taxon>
        <taxon>campanulids</taxon>
        <taxon>Asterales</taxon>
        <taxon>Asteraceae</taxon>
        <taxon>Asteroideae</taxon>
        <taxon>Anthemideae</taxon>
        <taxon>Anthemidinae</taxon>
        <taxon>Tanacetum</taxon>
    </lineage>
</organism>
<feature type="region of interest" description="Disordered" evidence="2">
    <location>
        <begin position="651"/>
        <end position="704"/>
    </location>
</feature>
<dbReference type="SUPFAM" id="SSF53098">
    <property type="entry name" value="Ribonuclease H-like"/>
    <property type="match status" value="1"/>
</dbReference>
<dbReference type="Gene3D" id="3.30.420.10">
    <property type="entry name" value="Ribonuclease H-like superfamily/Ribonuclease H"/>
    <property type="match status" value="1"/>
</dbReference>
<dbReference type="PROSITE" id="PS50994">
    <property type="entry name" value="INTEGRASE"/>
    <property type="match status" value="1"/>
</dbReference>
<evidence type="ECO:0000256" key="1">
    <source>
        <dbReference type="SAM" id="Coils"/>
    </source>
</evidence>
<keyword evidence="4" id="KW-0695">RNA-directed DNA polymerase</keyword>
<proteinExistence type="predicted"/>
<dbReference type="InterPro" id="IPR025724">
    <property type="entry name" value="GAG-pre-integrase_dom"/>
</dbReference>
<feature type="compositionally biased region" description="Basic residues" evidence="2">
    <location>
        <begin position="675"/>
        <end position="686"/>
    </location>
</feature>